<gene>
    <name evidence="10" type="ORF">SYV04_29800</name>
</gene>
<dbReference type="RefSeq" id="WP_321549353.1">
    <property type="nucleotide sequence ID" value="NZ_JAXIVS010000012.1"/>
</dbReference>
<comment type="caution">
    <text evidence="10">The sequence shown here is derived from an EMBL/GenBank/DDBJ whole genome shotgun (WGS) entry which is preliminary data.</text>
</comment>
<dbReference type="SMART" id="SM00448">
    <property type="entry name" value="REC"/>
    <property type="match status" value="1"/>
</dbReference>
<keyword evidence="2" id="KW-0145">Chemotaxis</keyword>
<evidence type="ECO:0000313" key="11">
    <source>
        <dbReference type="Proteomes" id="UP001291309"/>
    </source>
</evidence>
<dbReference type="Gene3D" id="3.40.50.2300">
    <property type="match status" value="1"/>
</dbReference>
<reference evidence="10 11" key="1">
    <citation type="submission" date="2023-12" db="EMBL/GenBank/DDBJ databases">
        <title>the genome sequence of Hyalangium sp. s54d21.</title>
        <authorList>
            <person name="Zhang X."/>
        </authorList>
    </citation>
    <scope>NUCLEOTIDE SEQUENCE [LARGE SCALE GENOMIC DNA]</scope>
    <source>
        <strain evidence="11">s54d21</strain>
    </source>
</reference>
<dbReference type="EMBL" id="JAXIVS010000012">
    <property type="protein sequence ID" value="MDY7230627.1"/>
    <property type="molecule type" value="Genomic_DNA"/>
</dbReference>
<dbReference type="SUPFAM" id="SSF52738">
    <property type="entry name" value="Methylesterase CheB, C-terminal domain"/>
    <property type="match status" value="1"/>
</dbReference>
<dbReference type="Pfam" id="PF00072">
    <property type="entry name" value="Response_reg"/>
    <property type="match status" value="1"/>
</dbReference>
<feature type="domain" description="CheB-type methylesterase" evidence="9">
    <location>
        <begin position="148"/>
        <end position="338"/>
    </location>
</feature>
<feature type="modified residue" description="4-aspartylphosphate" evidence="7">
    <location>
        <position position="57"/>
    </location>
</feature>
<dbReference type="SUPFAM" id="SSF52172">
    <property type="entry name" value="CheY-like"/>
    <property type="match status" value="1"/>
</dbReference>
<dbReference type="EC" id="3.1.1.61" evidence="4"/>
<dbReference type="CDD" id="cd17541">
    <property type="entry name" value="REC_CheB-like"/>
    <property type="match status" value="1"/>
</dbReference>
<dbReference type="CDD" id="cd16432">
    <property type="entry name" value="CheB_Rec"/>
    <property type="match status" value="1"/>
</dbReference>
<dbReference type="PANTHER" id="PTHR42872">
    <property type="entry name" value="PROTEIN-GLUTAMATE METHYLESTERASE/PROTEIN-GLUTAMINE GLUTAMINASE"/>
    <property type="match status" value="1"/>
</dbReference>
<dbReference type="Pfam" id="PF01339">
    <property type="entry name" value="CheB_methylest"/>
    <property type="match status" value="1"/>
</dbReference>
<comment type="catalytic activity">
    <reaction evidence="5">
        <text>[protein]-L-glutamate 5-O-methyl ester + H2O = L-glutamyl-[protein] + methanol + H(+)</text>
        <dbReference type="Rhea" id="RHEA:23236"/>
        <dbReference type="Rhea" id="RHEA-COMP:10208"/>
        <dbReference type="Rhea" id="RHEA-COMP:10311"/>
        <dbReference type="ChEBI" id="CHEBI:15377"/>
        <dbReference type="ChEBI" id="CHEBI:15378"/>
        <dbReference type="ChEBI" id="CHEBI:17790"/>
        <dbReference type="ChEBI" id="CHEBI:29973"/>
        <dbReference type="ChEBI" id="CHEBI:82795"/>
        <dbReference type="EC" id="3.1.1.61"/>
    </reaction>
</comment>
<dbReference type="InterPro" id="IPR011006">
    <property type="entry name" value="CheY-like_superfamily"/>
</dbReference>
<comment type="caution">
    <text evidence="6">Lacks conserved residue(s) required for the propagation of feature annotation.</text>
</comment>
<keyword evidence="7" id="KW-0597">Phosphoprotein</keyword>
<dbReference type="PROSITE" id="PS50110">
    <property type="entry name" value="RESPONSE_REGULATORY"/>
    <property type="match status" value="1"/>
</dbReference>
<dbReference type="PROSITE" id="PS50122">
    <property type="entry name" value="CHEB"/>
    <property type="match status" value="1"/>
</dbReference>
<dbReference type="InterPro" id="IPR001789">
    <property type="entry name" value="Sig_transdc_resp-reg_receiver"/>
</dbReference>
<dbReference type="PIRSF" id="PIRSF000876">
    <property type="entry name" value="RR_chemtxs_CheB"/>
    <property type="match status" value="1"/>
</dbReference>
<evidence type="ECO:0000256" key="4">
    <source>
        <dbReference type="ARBA" id="ARBA00039140"/>
    </source>
</evidence>
<sequence>MSQTIRVLLADDSPTMLKMYLGLLAMAPEIQIVGTAKDGEEALLLARSLHPDVITLDVRMPRMDGIEASQRIMAEAPSRILVISGAVDAEMSFRALQAGALEVMPKPRAGKEGLVLFGTRLVQVIRSMADVPLAQNRTLASAPTPAAPLKGGRVDGFGLVAATGGPPALCMVLSLLPPNLPYPIFIAQHVSEGFTTGFCQWLSAASSLRLEVAQSGTRPHRGHVYLPPDGHQMQVLPTGELRVEPVQGTPAMLGDTLLSSLARVYGNRAGGAVLTGMGSDGAAGLVAIRRAGGLTFVQTPESCVVPGMPEAALRGGGTDVVLSLEQMAAALRSFSGAVSQSTLPPN</sequence>
<evidence type="ECO:0000256" key="3">
    <source>
        <dbReference type="ARBA" id="ARBA00022801"/>
    </source>
</evidence>
<evidence type="ECO:0000259" key="8">
    <source>
        <dbReference type="PROSITE" id="PS50110"/>
    </source>
</evidence>
<keyword evidence="1" id="KW-0963">Cytoplasm</keyword>
<keyword evidence="3" id="KW-0378">Hydrolase</keyword>
<dbReference type="InterPro" id="IPR035909">
    <property type="entry name" value="CheB_C"/>
</dbReference>
<accession>A0ABU5HAY2</accession>
<evidence type="ECO:0000256" key="6">
    <source>
        <dbReference type="PROSITE-ProRule" id="PRU00050"/>
    </source>
</evidence>
<evidence type="ECO:0000256" key="5">
    <source>
        <dbReference type="ARBA" id="ARBA00048267"/>
    </source>
</evidence>
<proteinExistence type="predicted"/>
<evidence type="ECO:0000256" key="7">
    <source>
        <dbReference type="PROSITE-ProRule" id="PRU00169"/>
    </source>
</evidence>
<feature type="domain" description="Response regulatory" evidence="8">
    <location>
        <begin position="6"/>
        <end position="121"/>
    </location>
</feature>
<protein>
    <recommendedName>
        <fullName evidence="4">protein-glutamate methylesterase</fullName>
        <ecNumber evidence="4">3.1.1.61</ecNumber>
    </recommendedName>
</protein>
<evidence type="ECO:0000313" key="10">
    <source>
        <dbReference type="EMBL" id="MDY7230627.1"/>
    </source>
</evidence>
<evidence type="ECO:0000256" key="2">
    <source>
        <dbReference type="ARBA" id="ARBA00022500"/>
    </source>
</evidence>
<dbReference type="PANTHER" id="PTHR42872:SF6">
    <property type="entry name" value="PROTEIN-GLUTAMATE METHYLESTERASE_PROTEIN-GLUTAMINE GLUTAMINASE"/>
    <property type="match status" value="1"/>
</dbReference>
<evidence type="ECO:0000259" key="9">
    <source>
        <dbReference type="PROSITE" id="PS50122"/>
    </source>
</evidence>
<dbReference type="Proteomes" id="UP001291309">
    <property type="component" value="Unassembled WGS sequence"/>
</dbReference>
<organism evidence="10 11">
    <name type="scientific">Hyalangium rubrum</name>
    <dbReference type="NCBI Taxonomy" id="3103134"/>
    <lineage>
        <taxon>Bacteria</taxon>
        <taxon>Pseudomonadati</taxon>
        <taxon>Myxococcota</taxon>
        <taxon>Myxococcia</taxon>
        <taxon>Myxococcales</taxon>
        <taxon>Cystobacterineae</taxon>
        <taxon>Archangiaceae</taxon>
        <taxon>Hyalangium</taxon>
    </lineage>
</organism>
<evidence type="ECO:0000256" key="1">
    <source>
        <dbReference type="ARBA" id="ARBA00022490"/>
    </source>
</evidence>
<keyword evidence="11" id="KW-1185">Reference proteome</keyword>
<dbReference type="InterPro" id="IPR000673">
    <property type="entry name" value="Sig_transdc_resp-reg_Me-estase"/>
</dbReference>
<dbReference type="Gene3D" id="3.40.50.180">
    <property type="entry name" value="Methylesterase CheB, C-terminal domain"/>
    <property type="match status" value="1"/>
</dbReference>
<name>A0ABU5HAY2_9BACT</name>
<dbReference type="InterPro" id="IPR008248">
    <property type="entry name" value="CheB-like"/>
</dbReference>